<dbReference type="EMBL" id="PIQC01000001">
    <property type="protein sequence ID" value="RUO73186.1"/>
    <property type="molecule type" value="Genomic_DNA"/>
</dbReference>
<proteinExistence type="predicted"/>
<feature type="chain" id="PRO_5019267998" description="Sel1 repeat family protein" evidence="2">
    <location>
        <begin position="20"/>
        <end position="238"/>
    </location>
</feature>
<name>A0A432Z5M0_9GAMM</name>
<dbReference type="SMART" id="SM00671">
    <property type="entry name" value="SEL1"/>
    <property type="match status" value="3"/>
</dbReference>
<comment type="caution">
    <text evidence="3">The sequence shown here is derived from an EMBL/GenBank/DDBJ whole genome shotgun (WGS) entry which is preliminary data.</text>
</comment>
<dbReference type="InterPro" id="IPR011990">
    <property type="entry name" value="TPR-like_helical_dom_sf"/>
</dbReference>
<evidence type="ECO:0000256" key="1">
    <source>
        <dbReference type="SAM" id="MobiDB-lite"/>
    </source>
</evidence>
<dbReference type="SUPFAM" id="SSF81901">
    <property type="entry name" value="HCP-like"/>
    <property type="match status" value="1"/>
</dbReference>
<protein>
    <recommendedName>
        <fullName evidence="5">Sel1 repeat family protein</fullName>
    </recommendedName>
</protein>
<evidence type="ECO:0008006" key="5">
    <source>
        <dbReference type="Google" id="ProtNLM"/>
    </source>
</evidence>
<dbReference type="InterPro" id="IPR050767">
    <property type="entry name" value="Sel1_AlgK"/>
</dbReference>
<dbReference type="InterPro" id="IPR006597">
    <property type="entry name" value="Sel1-like"/>
</dbReference>
<evidence type="ECO:0000313" key="4">
    <source>
        <dbReference type="Proteomes" id="UP000288058"/>
    </source>
</evidence>
<evidence type="ECO:0000256" key="2">
    <source>
        <dbReference type="SAM" id="SignalP"/>
    </source>
</evidence>
<dbReference type="PANTHER" id="PTHR11102:SF160">
    <property type="entry name" value="ERAD-ASSOCIATED E3 UBIQUITIN-PROTEIN LIGASE COMPONENT HRD3"/>
    <property type="match status" value="1"/>
</dbReference>
<feature type="region of interest" description="Disordered" evidence="1">
    <location>
        <begin position="189"/>
        <end position="208"/>
    </location>
</feature>
<reference evidence="4" key="1">
    <citation type="journal article" date="2018" name="Front. Microbiol.">
        <title>Genome-Based Analysis Reveals the Taxonomy and Diversity of the Family Idiomarinaceae.</title>
        <authorList>
            <person name="Liu Y."/>
            <person name="Lai Q."/>
            <person name="Shao Z."/>
        </authorList>
    </citation>
    <scope>NUCLEOTIDE SEQUENCE [LARGE SCALE GENOMIC DNA]</scope>
    <source>
        <strain evidence="4">R22</strain>
    </source>
</reference>
<evidence type="ECO:0000313" key="3">
    <source>
        <dbReference type="EMBL" id="RUO73186.1"/>
    </source>
</evidence>
<dbReference type="Proteomes" id="UP000288058">
    <property type="component" value="Unassembled WGS sequence"/>
</dbReference>
<gene>
    <name evidence="3" type="ORF">CWI78_01725</name>
</gene>
<accession>A0A432Z5M0</accession>
<dbReference type="Gene3D" id="1.25.40.10">
    <property type="entry name" value="Tetratricopeptide repeat domain"/>
    <property type="match status" value="1"/>
</dbReference>
<dbReference type="AlphaFoldDB" id="A0A432Z5M0"/>
<feature type="signal peptide" evidence="2">
    <location>
        <begin position="1"/>
        <end position="19"/>
    </location>
</feature>
<sequence length="238" mass="26155">MLKLAIPFVLLLTSFTSQANSDELVDALTDKADSGVVEARYHLGMLYNNGLGVDKSPQKAFELFAQAATEGDLLAHYKVGCYYAGQFGTFEGFSPNKEKALSHKLKAAEAGYSLAQYDVAAIYYRQGDKQKALEWSRRAAQQGDPGALMSLMALYQEPDSDFASGTLAYQTILKIKTLAPDNARVEEMRKSLESELEPQEVEQSKKQIADWQPEATELTEKATQGLNRAKEVAGLVSN</sequence>
<organism evidence="3 4">
    <name type="scientific">Idiomarina ramblicola</name>
    <dbReference type="NCBI Taxonomy" id="263724"/>
    <lineage>
        <taxon>Bacteria</taxon>
        <taxon>Pseudomonadati</taxon>
        <taxon>Pseudomonadota</taxon>
        <taxon>Gammaproteobacteria</taxon>
        <taxon>Alteromonadales</taxon>
        <taxon>Idiomarinaceae</taxon>
        <taxon>Idiomarina</taxon>
    </lineage>
</organism>
<dbReference type="PANTHER" id="PTHR11102">
    <property type="entry name" value="SEL-1-LIKE PROTEIN"/>
    <property type="match status" value="1"/>
</dbReference>
<keyword evidence="4" id="KW-1185">Reference proteome</keyword>
<dbReference type="RefSeq" id="WP_126779661.1">
    <property type="nucleotide sequence ID" value="NZ_PIQC01000001.1"/>
</dbReference>
<dbReference type="OrthoDB" id="5886447at2"/>
<dbReference type="Pfam" id="PF08238">
    <property type="entry name" value="Sel1"/>
    <property type="match status" value="3"/>
</dbReference>
<keyword evidence="2" id="KW-0732">Signal</keyword>